<keyword evidence="2" id="KW-1185">Reference proteome</keyword>
<organism evidence="1 2">
    <name type="scientific">Bradyrhizobium septentrionale</name>
    <dbReference type="NCBI Taxonomy" id="1404411"/>
    <lineage>
        <taxon>Bacteria</taxon>
        <taxon>Pseudomonadati</taxon>
        <taxon>Pseudomonadota</taxon>
        <taxon>Alphaproteobacteria</taxon>
        <taxon>Hyphomicrobiales</taxon>
        <taxon>Nitrobacteraceae</taxon>
        <taxon>Bradyrhizobium</taxon>
    </lineage>
</organism>
<dbReference type="EMBL" id="CP147711">
    <property type="protein sequence ID" value="WXC84627.1"/>
    <property type="molecule type" value="Genomic_DNA"/>
</dbReference>
<protein>
    <submittedName>
        <fullName evidence="1">Uncharacterized protein</fullName>
    </submittedName>
</protein>
<reference evidence="1" key="2">
    <citation type="submission" date="2024-03" db="EMBL/GenBank/DDBJ databases">
        <authorList>
            <person name="Bromfield E.S.P."/>
            <person name="Cloutier S."/>
        </authorList>
    </citation>
    <scope>NUCLEOTIDE SEQUENCE</scope>
    <source>
        <strain evidence="1">5S5</strain>
    </source>
</reference>
<name>A0ABZ2PBK3_9BRAD</name>
<sequence length="111" mass="11906">MPAITMATSDTPAKKIPLLSFIGFLQYGFVAAMDASRARIATQFHEPAISVAASAMKMTATSLRRYRRKVVAITATIFGTSRAPSGCRESLAPQRNLIAPERVAGSLQIAH</sequence>
<accession>A0ABZ2PBK3</accession>
<reference evidence="1" key="1">
    <citation type="journal article" date="2021" name="Int. J. Syst. Evol. Microbiol.">
        <title>Bradyrhizobium septentrionale sp. nov. (sv. septentrionale) and Bradyrhizobium quebecense sp. nov. (sv. septentrionale) associated with legumes native to Canada possess rearranged symbiosis genes and numerous insertion sequences.</title>
        <authorList>
            <person name="Bromfield E.S.P."/>
            <person name="Cloutier S."/>
        </authorList>
    </citation>
    <scope>NUCLEOTIDE SEQUENCE</scope>
    <source>
        <strain evidence="1">5S5</strain>
    </source>
</reference>
<evidence type="ECO:0000313" key="1">
    <source>
        <dbReference type="EMBL" id="WXC84627.1"/>
    </source>
</evidence>
<proteinExistence type="predicted"/>
<gene>
    <name evidence="1" type="ORF">WDK88_01695</name>
</gene>
<evidence type="ECO:0000313" key="2">
    <source>
        <dbReference type="Proteomes" id="UP001432046"/>
    </source>
</evidence>
<dbReference type="Proteomes" id="UP001432046">
    <property type="component" value="Chromosome"/>
</dbReference>
<dbReference type="RefSeq" id="WP_224497047.1">
    <property type="nucleotide sequence ID" value="NZ_CP088285.1"/>
</dbReference>